<accession>A0ABV8TUI5</accession>
<evidence type="ECO:0008006" key="3">
    <source>
        <dbReference type="Google" id="ProtNLM"/>
    </source>
</evidence>
<sequence>MSEKMPMAAEKLSAATGRDWEGWFAVLDSWGAADRTHPEIAAHLVEEHGVDGWWAQSVTVGYERARGRRATGQRADGTFTASASKTVRADPAAVYRLLTDPAFTPEVEDGVPAERGTSTQDKAVRFRGPHGERLEVRLTAKEGGRTVAAFQGSGLAGPEQRDAVKEAWKRVLGEIAERAE</sequence>
<dbReference type="SUPFAM" id="SSF55961">
    <property type="entry name" value="Bet v1-like"/>
    <property type="match status" value="1"/>
</dbReference>
<evidence type="ECO:0000313" key="1">
    <source>
        <dbReference type="EMBL" id="MFC4334419.1"/>
    </source>
</evidence>
<keyword evidence="2" id="KW-1185">Reference proteome</keyword>
<organism evidence="1 2">
    <name type="scientific">Salininema proteolyticum</name>
    <dbReference type="NCBI Taxonomy" id="1607685"/>
    <lineage>
        <taxon>Bacteria</taxon>
        <taxon>Bacillati</taxon>
        <taxon>Actinomycetota</taxon>
        <taxon>Actinomycetes</taxon>
        <taxon>Glycomycetales</taxon>
        <taxon>Glycomycetaceae</taxon>
        <taxon>Salininema</taxon>
    </lineage>
</organism>
<reference evidence="2" key="1">
    <citation type="journal article" date="2019" name="Int. J. Syst. Evol. Microbiol.">
        <title>The Global Catalogue of Microorganisms (GCM) 10K type strain sequencing project: providing services to taxonomists for standard genome sequencing and annotation.</title>
        <authorList>
            <consortium name="The Broad Institute Genomics Platform"/>
            <consortium name="The Broad Institute Genome Sequencing Center for Infectious Disease"/>
            <person name="Wu L."/>
            <person name="Ma J."/>
        </authorList>
    </citation>
    <scope>NUCLEOTIDE SEQUENCE [LARGE SCALE GENOMIC DNA]</scope>
    <source>
        <strain evidence="2">IBRC-M 10908</strain>
    </source>
</reference>
<gene>
    <name evidence="1" type="ORF">ACFPET_04310</name>
</gene>
<dbReference type="RefSeq" id="WP_380618178.1">
    <property type="nucleotide sequence ID" value="NZ_JBHSDK010000005.1"/>
</dbReference>
<evidence type="ECO:0000313" key="2">
    <source>
        <dbReference type="Proteomes" id="UP001595823"/>
    </source>
</evidence>
<comment type="caution">
    <text evidence="1">The sequence shown here is derived from an EMBL/GenBank/DDBJ whole genome shotgun (WGS) entry which is preliminary data.</text>
</comment>
<dbReference type="Proteomes" id="UP001595823">
    <property type="component" value="Unassembled WGS sequence"/>
</dbReference>
<dbReference type="EMBL" id="JBHSDK010000005">
    <property type="protein sequence ID" value="MFC4334419.1"/>
    <property type="molecule type" value="Genomic_DNA"/>
</dbReference>
<proteinExistence type="predicted"/>
<protein>
    <recommendedName>
        <fullName evidence="3">DUF4287 domain-containing protein</fullName>
    </recommendedName>
</protein>
<name>A0ABV8TUI5_9ACTN</name>